<evidence type="ECO:0000313" key="6">
    <source>
        <dbReference type="Proteomes" id="UP000332933"/>
    </source>
</evidence>
<sequence>MAVEYLLQAGTNTGIATKNFKTVRIRATELKLNGIIEALDDYTKTTCGLCILAENGDLDGVRHSLANYMNVDVKGEGGETALHWASCTGNVELAKLLLARGANGGTTPLMEACNSGHAELAKVLLDAGAKLD</sequence>
<keyword evidence="6" id="KW-1185">Reference proteome</keyword>
<name>A0A485LRT9_9STRA</name>
<dbReference type="SUPFAM" id="SSF48403">
    <property type="entry name" value="Ankyrin repeat"/>
    <property type="match status" value="1"/>
</dbReference>
<gene>
    <name evidence="5" type="primary">Aste57867_23236</name>
    <name evidence="4" type="ORF">As57867_023165</name>
    <name evidence="5" type="ORF">ASTE57867_23236</name>
</gene>
<dbReference type="OrthoDB" id="20872at2759"/>
<dbReference type="PROSITE" id="PS50088">
    <property type="entry name" value="ANK_REPEAT"/>
    <property type="match status" value="2"/>
</dbReference>
<keyword evidence="1" id="KW-0677">Repeat</keyword>
<protein>
    <submittedName>
        <fullName evidence="5">Aste57867_23236 protein</fullName>
    </submittedName>
</protein>
<dbReference type="Gene3D" id="1.25.40.20">
    <property type="entry name" value="Ankyrin repeat-containing domain"/>
    <property type="match status" value="1"/>
</dbReference>
<evidence type="ECO:0000256" key="1">
    <source>
        <dbReference type="ARBA" id="ARBA00022737"/>
    </source>
</evidence>
<dbReference type="SMART" id="SM00248">
    <property type="entry name" value="ANK"/>
    <property type="match status" value="2"/>
</dbReference>
<dbReference type="Proteomes" id="UP000332933">
    <property type="component" value="Unassembled WGS sequence"/>
</dbReference>
<evidence type="ECO:0000313" key="5">
    <source>
        <dbReference type="EMBL" id="VFT99881.1"/>
    </source>
</evidence>
<feature type="repeat" description="ANK" evidence="3">
    <location>
        <begin position="77"/>
        <end position="103"/>
    </location>
</feature>
<reference evidence="4" key="2">
    <citation type="submission" date="2019-06" db="EMBL/GenBank/DDBJ databases">
        <title>Genomics analysis of Aphanomyces spp. identifies a new class of oomycete effector associated with host adaptation.</title>
        <authorList>
            <person name="Gaulin E."/>
        </authorList>
    </citation>
    <scope>NUCLEOTIDE SEQUENCE</scope>
    <source>
        <strain evidence="4">CBS 578.67</strain>
    </source>
</reference>
<accession>A0A485LRT9</accession>
<organism evidence="5 6">
    <name type="scientific">Aphanomyces stellatus</name>
    <dbReference type="NCBI Taxonomy" id="120398"/>
    <lineage>
        <taxon>Eukaryota</taxon>
        <taxon>Sar</taxon>
        <taxon>Stramenopiles</taxon>
        <taxon>Oomycota</taxon>
        <taxon>Saprolegniomycetes</taxon>
        <taxon>Saprolegniales</taxon>
        <taxon>Verrucalvaceae</taxon>
        <taxon>Aphanomyces</taxon>
    </lineage>
</organism>
<keyword evidence="2 3" id="KW-0040">ANK repeat</keyword>
<evidence type="ECO:0000313" key="4">
    <source>
        <dbReference type="EMBL" id="KAF0684810.1"/>
    </source>
</evidence>
<dbReference type="PRINTS" id="PR01415">
    <property type="entry name" value="ANKYRIN"/>
</dbReference>
<dbReference type="Pfam" id="PF12796">
    <property type="entry name" value="Ank_2"/>
    <property type="match status" value="1"/>
</dbReference>
<dbReference type="InterPro" id="IPR036770">
    <property type="entry name" value="Ankyrin_rpt-contain_sf"/>
</dbReference>
<feature type="repeat" description="ANK" evidence="3">
    <location>
        <begin position="104"/>
        <end position="132"/>
    </location>
</feature>
<evidence type="ECO:0000256" key="3">
    <source>
        <dbReference type="PROSITE-ProRule" id="PRU00023"/>
    </source>
</evidence>
<reference evidence="5 6" key="1">
    <citation type="submission" date="2019-03" db="EMBL/GenBank/DDBJ databases">
        <authorList>
            <person name="Gaulin E."/>
            <person name="Dumas B."/>
        </authorList>
    </citation>
    <scope>NUCLEOTIDE SEQUENCE [LARGE SCALE GENOMIC DNA]</scope>
    <source>
        <strain evidence="5">CBS 568.67</strain>
    </source>
</reference>
<proteinExistence type="predicted"/>
<dbReference type="InterPro" id="IPR002110">
    <property type="entry name" value="Ankyrin_rpt"/>
</dbReference>
<dbReference type="PROSITE" id="PS50297">
    <property type="entry name" value="ANK_REP_REGION"/>
    <property type="match status" value="2"/>
</dbReference>
<evidence type="ECO:0000256" key="2">
    <source>
        <dbReference type="ARBA" id="ARBA00023043"/>
    </source>
</evidence>
<dbReference type="EMBL" id="CAADRA010007268">
    <property type="protein sequence ID" value="VFT99881.1"/>
    <property type="molecule type" value="Genomic_DNA"/>
</dbReference>
<dbReference type="AlphaFoldDB" id="A0A485LRT9"/>
<dbReference type="EMBL" id="VJMH01007242">
    <property type="protein sequence ID" value="KAF0684810.1"/>
    <property type="molecule type" value="Genomic_DNA"/>
</dbReference>
<dbReference type="PANTHER" id="PTHR24171">
    <property type="entry name" value="ANKYRIN REPEAT DOMAIN-CONTAINING PROTEIN 39-RELATED"/>
    <property type="match status" value="1"/>
</dbReference>